<dbReference type="GO" id="GO:0043856">
    <property type="term" value="F:anti-sigma factor antagonist activity"/>
    <property type="evidence" value="ECO:0007669"/>
    <property type="project" value="TreeGrafter"/>
</dbReference>
<sequence length="310" mass="34159">MEIRSRLSGNILKLKLKGRLDSASAEDFYSYLKSKWEEGIRKFLFSCEELEYIESEGIAVLARFENFLKNRDASSAYSAFNEECKSLLSFLGFGKSIAFFEDANRAEEYLSLIKIQDQRNPATSSNPISKIPRNSPVQFYSSGSSVGSASAKPAGSGGSHSIYIPEIKTVPEFGVEENETVSGSESNFPKTEKVQSTPGLSTQSQRLRAFLNEGKEEEESSAHEKASGASETVPSNAGLASHSQEYSAKKNLDKAILAEKNFPKRMIYCGACSSRIRVSKPGRYQCPNCQIQFDLNAMGGVRYLEKLLGP</sequence>
<dbReference type="SUPFAM" id="SSF52091">
    <property type="entry name" value="SpoIIaa-like"/>
    <property type="match status" value="1"/>
</dbReference>
<dbReference type="PROSITE" id="PS50801">
    <property type="entry name" value="STAS"/>
    <property type="match status" value="1"/>
</dbReference>
<evidence type="ECO:0000313" key="2">
    <source>
        <dbReference type="EMBL" id="AYV57294.1"/>
    </source>
</evidence>
<feature type="compositionally biased region" description="Polar residues" evidence="1">
    <location>
        <begin position="180"/>
        <end position="206"/>
    </location>
</feature>
<dbReference type="PANTHER" id="PTHR33495:SF2">
    <property type="entry name" value="ANTI-SIGMA FACTOR ANTAGONIST TM_1081-RELATED"/>
    <property type="match status" value="1"/>
</dbReference>
<proteinExistence type="predicted"/>
<feature type="region of interest" description="Disordered" evidence="1">
    <location>
        <begin position="176"/>
        <end position="244"/>
    </location>
</feature>
<evidence type="ECO:0000256" key="1">
    <source>
        <dbReference type="SAM" id="MobiDB-lite"/>
    </source>
</evidence>
<dbReference type="EMBL" id="CP033614">
    <property type="protein sequence ID" value="AYV57294.1"/>
    <property type="molecule type" value="Genomic_DNA"/>
</dbReference>
<evidence type="ECO:0000313" key="3">
    <source>
        <dbReference type="Proteomes" id="UP000276407"/>
    </source>
</evidence>
<dbReference type="Pfam" id="PF01740">
    <property type="entry name" value="STAS"/>
    <property type="match status" value="1"/>
</dbReference>
<dbReference type="KEGG" id="lkm:EFP84_18440"/>
<dbReference type="AlphaFoldDB" id="A0A5F1XXX5"/>
<reference evidence="2 3" key="1">
    <citation type="submission" date="2018-11" db="EMBL/GenBank/DDBJ databases">
        <title>Complete genome sequence of Leptospira kmetyi isolate LS 001/16 from soil sample associated with a leptospirosis patient in Kelantan.</title>
        <authorList>
            <person name="Muhammad Yusoff F."/>
            <person name="Muhammad Yusoff S."/>
            <person name="Ahmad M.N."/>
            <person name="Yusof N.Y."/>
            <person name="Aziah I."/>
        </authorList>
    </citation>
    <scope>NUCLEOTIDE SEQUENCE [LARGE SCALE GENOMIC DNA]</scope>
    <source>
        <strain evidence="2 3">LS 001/16</strain>
    </source>
</reference>
<gene>
    <name evidence="2" type="ORF">EFP84_18440</name>
</gene>
<dbReference type="Gene3D" id="3.30.750.24">
    <property type="entry name" value="STAS domain"/>
    <property type="match status" value="1"/>
</dbReference>
<name>A0A5F1XXX5_9LEPT</name>
<dbReference type="CDD" id="cd07043">
    <property type="entry name" value="STAS_anti-anti-sigma_factors"/>
    <property type="match status" value="1"/>
</dbReference>
<dbReference type="Proteomes" id="UP000276407">
    <property type="component" value="Chromosome 1"/>
</dbReference>
<accession>A0A5F1XXX5</accession>
<organism evidence="2 3">
    <name type="scientific">Leptospira kmetyi</name>
    <dbReference type="NCBI Taxonomy" id="408139"/>
    <lineage>
        <taxon>Bacteria</taxon>
        <taxon>Pseudomonadati</taxon>
        <taxon>Spirochaetota</taxon>
        <taxon>Spirochaetia</taxon>
        <taxon>Leptospirales</taxon>
        <taxon>Leptospiraceae</taxon>
        <taxon>Leptospira</taxon>
    </lineage>
</organism>
<dbReference type="InterPro" id="IPR036513">
    <property type="entry name" value="STAS_dom_sf"/>
</dbReference>
<dbReference type="InterPro" id="IPR002645">
    <property type="entry name" value="STAS_dom"/>
</dbReference>
<protein>
    <submittedName>
        <fullName evidence="2">Anti-sigma factor antagonist</fullName>
    </submittedName>
</protein>
<dbReference type="RefSeq" id="WP_123180249.1">
    <property type="nucleotide sequence ID" value="NZ_CP033614.1"/>
</dbReference>
<dbReference type="PANTHER" id="PTHR33495">
    <property type="entry name" value="ANTI-SIGMA FACTOR ANTAGONIST TM_1081-RELATED-RELATED"/>
    <property type="match status" value="1"/>
</dbReference>